<dbReference type="Proteomes" id="UP000041254">
    <property type="component" value="Unassembled WGS sequence"/>
</dbReference>
<keyword evidence="3" id="KW-1185">Reference proteome</keyword>
<evidence type="ECO:0000313" key="2">
    <source>
        <dbReference type="EMBL" id="CEM31489.1"/>
    </source>
</evidence>
<organism evidence="2 3">
    <name type="scientific">Vitrella brassicaformis (strain CCMP3155)</name>
    <dbReference type="NCBI Taxonomy" id="1169540"/>
    <lineage>
        <taxon>Eukaryota</taxon>
        <taxon>Sar</taxon>
        <taxon>Alveolata</taxon>
        <taxon>Colpodellida</taxon>
        <taxon>Vitrellaceae</taxon>
        <taxon>Vitrella</taxon>
    </lineage>
</organism>
<name>A0A0G4GMQ3_VITBC</name>
<dbReference type="InParanoid" id="A0A0G4GMQ3"/>
<sequence>MVWGGWSAWEPPDERETVPRSDGPVQLPTQRLTPAVDGRHVSVLMTESVGAGAHNMTITWLVGPQALKTSSVRPLGGRRRPINADRFLERFIDSLTGDVVKEPRRLPTGAIVDHTTLDKLTRPDGKADAPDAENDCRDLKQKIHAFLADFESYMAAHPTTQDDTNRFHKDGSFTVKVQLMVGSGSTMEMQLTADTSLGDFAEAVANKWVRVTAAWRPRGECRELPHKTQPGVAVGEKGVKAGMTEQKTRRPANVG</sequence>
<accession>A0A0G4GMQ3</accession>
<dbReference type="OrthoDB" id="20295at2759"/>
<dbReference type="PhylomeDB" id="A0A0G4GMQ3"/>
<dbReference type="AlphaFoldDB" id="A0A0G4GMQ3"/>
<feature type="region of interest" description="Disordered" evidence="1">
    <location>
        <begin position="1"/>
        <end position="26"/>
    </location>
</feature>
<proteinExistence type="predicted"/>
<gene>
    <name evidence="2" type="ORF">Vbra_6306</name>
</gene>
<dbReference type="VEuPathDB" id="CryptoDB:Vbra_6306"/>
<evidence type="ECO:0000256" key="1">
    <source>
        <dbReference type="SAM" id="MobiDB-lite"/>
    </source>
</evidence>
<dbReference type="EMBL" id="CDMY01000721">
    <property type="protein sequence ID" value="CEM31489.1"/>
    <property type="molecule type" value="Genomic_DNA"/>
</dbReference>
<reference evidence="2 3" key="1">
    <citation type="submission" date="2014-11" db="EMBL/GenBank/DDBJ databases">
        <authorList>
            <person name="Zhu J."/>
            <person name="Qi W."/>
            <person name="Song R."/>
        </authorList>
    </citation>
    <scope>NUCLEOTIDE SEQUENCE [LARGE SCALE GENOMIC DNA]</scope>
</reference>
<protein>
    <submittedName>
        <fullName evidence="2">Uncharacterized protein</fullName>
    </submittedName>
</protein>
<evidence type="ECO:0000313" key="3">
    <source>
        <dbReference type="Proteomes" id="UP000041254"/>
    </source>
</evidence>